<dbReference type="RefSeq" id="WP_107966379.1">
    <property type="nucleotide sequence ID" value="NZ_NWBU01000004.1"/>
</dbReference>
<dbReference type="EMBL" id="NWBU01000004">
    <property type="protein sequence ID" value="PTQ13145.1"/>
    <property type="molecule type" value="Genomic_DNA"/>
</dbReference>
<name>A0A2T5G1X7_9SPHN</name>
<dbReference type="AlphaFoldDB" id="A0A2T5G1X7"/>
<protein>
    <submittedName>
        <fullName evidence="1">Uncharacterized protein</fullName>
    </submittedName>
</protein>
<gene>
    <name evidence="1" type="ORF">CLG96_03165</name>
</gene>
<reference evidence="1 2" key="1">
    <citation type="submission" date="2017-09" db="EMBL/GenBank/DDBJ databases">
        <title>Sphingomonas panjinensis sp.nov., isolated from oil-contaminated soil.</title>
        <authorList>
            <person name="Wang L."/>
            <person name="Chen L."/>
        </authorList>
    </citation>
    <scope>NUCLEOTIDE SEQUENCE [LARGE SCALE GENOMIC DNA]</scope>
    <source>
        <strain evidence="1 2">FW-11</strain>
    </source>
</reference>
<keyword evidence="2" id="KW-1185">Reference proteome</keyword>
<organism evidence="1 2">
    <name type="scientific">Sphingomonas oleivorans</name>
    <dbReference type="NCBI Taxonomy" id="1735121"/>
    <lineage>
        <taxon>Bacteria</taxon>
        <taxon>Pseudomonadati</taxon>
        <taxon>Pseudomonadota</taxon>
        <taxon>Alphaproteobacteria</taxon>
        <taxon>Sphingomonadales</taxon>
        <taxon>Sphingomonadaceae</taxon>
        <taxon>Sphingomonas</taxon>
    </lineage>
</organism>
<evidence type="ECO:0000313" key="2">
    <source>
        <dbReference type="Proteomes" id="UP000244162"/>
    </source>
</evidence>
<comment type="caution">
    <text evidence="1">The sequence shown here is derived from an EMBL/GenBank/DDBJ whole genome shotgun (WGS) entry which is preliminary data.</text>
</comment>
<accession>A0A2T5G1X7</accession>
<dbReference type="PROSITE" id="PS51257">
    <property type="entry name" value="PROKAR_LIPOPROTEIN"/>
    <property type="match status" value="1"/>
</dbReference>
<evidence type="ECO:0000313" key="1">
    <source>
        <dbReference type="EMBL" id="PTQ13145.1"/>
    </source>
</evidence>
<dbReference type="OrthoDB" id="7306210at2"/>
<dbReference type="Proteomes" id="UP000244162">
    <property type="component" value="Unassembled WGS sequence"/>
</dbReference>
<sequence>MRLAPILIALIPAILLLSLSLPSFIAACTALSADTTLAQIQERQSPSRDALLDAARANQRAAAFFESARYRTNAAIALFELTSSQRRSAGDVADVERLLRDALAAAPASPYNWARLAALRLAANDKRGAQQAWQMSVLTGRYVPGLMNARLELGFRMFPIVDPELAELLADQVRLSMRNSRSGVAKVARANAAEPFIRAALWSEPELSRNFESAYAKLVAKRKAGL</sequence>
<proteinExistence type="predicted"/>